<feature type="region of interest" description="Disordered" evidence="1">
    <location>
        <begin position="1"/>
        <end position="29"/>
    </location>
</feature>
<dbReference type="Gene3D" id="3.90.550.10">
    <property type="entry name" value="Spore Coat Polysaccharide Biosynthesis Protein SpsA, Chain A"/>
    <property type="match status" value="1"/>
</dbReference>
<dbReference type="CDD" id="cd04179">
    <property type="entry name" value="DPM_DPG-synthase_like"/>
    <property type="match status" value="1"/>
</dbReference>
<evidence type="ECO:0000259" key="2">
    <source>
        <dbReference type="Pfam" id="PF00535"/>
    </source>
</evidence>
<gene>
    <name evidence="3" type="ORF">V5E97_02490</name>
</gene>
<organism evidence="3">
    <name type="scientific">Singulisphaera sp. Ch08</name>
    <dbReference type="NCBI Taxonomy" id="3120278"/>
    <lineage>
        <taxon>Bacteria</taxon>
        <taxon>Pseudomonadati</taxon>
        <taxon>Planctomycetota</taxon>
        <taxon>Planctomycetia</taxon>
        <taxon>Isosphaerales</taxon>
        <taxon>Isosphaeraceae</taxon>
        <taxon>Singulisphaera</taxon>
    </lineage>
</organism>
<name>A0AAU7CIB9_9BACT</name>
<dbReference type="InterPro" id="IPR029044">
    <property type="entry name" value="Nucleotide-diphossugar_trans"/>
</dbReference>
<dbReference type="InterPro" id="IPR001173">
    <property type="entry name" value="Glyco_trans_2-like"/>
</dbReference>
<dbReference type="AlphaFoldDB" id="A0AAU7CIB9"/>
<proteinExistence type="predicted"/>
<evidence type="ECO:0000313" key="3">
    <source>
        <dbReference type="EMBL" id="XBH04905.1"/>
    </source>
</evidence>
<dbReference type="PANTHER" id="PTHR48090:SF7">
    <property type="entry name" value="RFBJ PROTEIN"/>
    <property type="match status" value="1"/>
</dbReference>
<feature type="compositionally biased region" description="Low complexity" evidence="1">
    <location>
        <begin position="1"/>
        <end position="17"/>
    </location>
</feature>
<dbReference type="RefSeq" id="WP_406697707.1">
    <property type="nucleotide sequence ID" value="NZ_CP155447.1"/>
</dbReference>
<reference evidence="3" key="1">
    <citation type="submission" date="2024-05" db="EMBL/GenBank/DDBJ databases">
        <title>Planctomycetes of the genus Singulisphaera possess chitinolytic capabilities.</title>
        <authorList>
            <person name="Ivanova A."/>
        </authorList>
    </citation>
    <scope>NUCLEOTIDE SEQUENCE</scope>
    <source>
        <strain evidence="3">Ch08T</strain>
    </source>
</reference>
<protein>
    <submittedName>
        <fullName evidence="3">Glycosyltransferase family 2 protein</fullName>
    </submittedName>
</protein>
<feature type="domain" description="Glycosyltransferase 2-like" evidence="2">
    <location>
        <begin position="61"/>
        <end position="222"/>
    </location>
</feature>
<evidence type="ECO:0000256" key="1">
    <source>
        <dbReference type="SAM" id="MobiDB-lite"/>
    </source>
</evidence>
<accession>A0AAU7CIB9</accession>
<dbReference type="InterPro" id="IPR050256">
    <property type="entry name" value="Glycosyltransferase_2"/>
</dbReference>
<dbReference type="Pfam" id="PF00535">
    <property type="entry name" value="Glycos_transf_2"/>
    <property type="match status" value="1"/>
</dbReference>
<dbReference type="PANTHER" id="PTHR48090">
    <property type="entry name" value="UNDECAPRENYL-PHOSPHATE 4-DEOXY-4-FORMAMIDO-L-ARABINOSE TRANSFERASE-RELATED"/>
    <property type="match status" value="1"/>
</dbReference>
<dbReference type="SUPFAM" id="SSF53448">
    <property type="entry name" value="Nucleotide-diphospho-sugar transferases"/>
    <property type="match status" value="1"/>
</dbReference>
<sequence length="296" mass="33708">MSTTLPHSSSMTSSNSNDDQDQLSATPDDDHARREWLIHNLGEPVCRQLGIYRIPDDLVLSVVIPVYNEVHTLHEILRQVRAVPIAKQIILVDDCSTDGTTDLLRKWAETESDLTIVFHEKNRGKGAALRTGFTHATGQIVIVQDADLEYDPAQYPQLVQPIVEGKADVVYGSRFSGESHRVLYFWHTLGNKFLTFLSNMFTNLNLTDMEVCYKVFRREVIQGITLESNRFGFEPEVTAKVARFKVPAIENRPSRRCRIYEIPVSYNGRDYREGKKIGWKDGVQALYCIVRYAVAD</sequence>
<dbReference type="EMBL" id="CP155447">
    <property type="protein sequence ID" value="XBH04905.1"/>
    <property type="molecule type" value="Genomic_DNA"/>
</dbReference>